<dbReference type="EMBL" id="BAAARV010000005">
    <property type="protein sequence ID" value="GAA2330439.1"/>
    <property type="molecule type" value="Genomic_DNA"/>
</dbReference>
<evidence type="ECO:0000256" key="1">
    <source>
        <dbReference type="SAM" id="MobiDB-lite"/>
    </source>
</evidence>
<sequence length="68" mass="7347">MRSALFSTENLEKESQRPGLRLQNHRADQAGPGTLLGRGTGEAFTMSLAGQGFVVVQPSQERPHGLLD</sequence>
<accession>A0ABN3FHW8</accession>
<feature type="region of interest" description="Disordered" evidence="1">
    <location>
        <begin position="1"/>
        <end position="37"/>
    </location>
</feature>
<organism evidence="2 3">
    <name type="scientific">Dactylosporangium salmoneum</name>
    <dbReference type="NCBI Taxonomy" id="53361"/>
    <lineage>
        <taxon>Bacteria</taxon>
        <taxon>Bacillati</taxon>
        <taxon>Actinomycetota</taxon>
        <taxon>Actinomycetes</taxon>
        <taxon>Micromonosporales</taxon>
        <taxon>Micromonosporaceae</taxon>
        <taxon>Dactylosporangium</taxon>
    </lineage>
</organism>
<keyword evidence="3" id="KW-1185">Reference proteome</keyword>
<reference evidence="2 3" key="1">
    <citation type="journal article" date="2019" name="Int. J. Syst. Evol. Microbiol.">
        <title>The Global Catalogue of Microorganisms (GCM) 10K type strain sequencing project: providing services to taxonomists for standard genome sequencing and annotation.</title>
        <authorList>
            <consortium name="The Broad Institute Genomics Platform"/>
            <consortium name="The Broad Institute Genome Sequencing Center for Infectious Disease"/>
            <person name="Wu L."/>
            <person name="Ma J."/>
        </authorList>
    </citation>
    <scope>NUCLEOTIDE SEQUENCE [LARGE SCALE GENOMIC DNA]</scope>
    <source>
        <strain evidence="2 3">JCM 3272</strain>
    </source>
</reference>
<protein>
    <submittedName>
        <fullName evidence="2">Uncharacterized protein</fullName>
    </submittedName>
</protein>
<gene>
    <name evidence="2" type="ORF">GCM10010170_008400</name>
</gene>
<evidence type="ECO:0000313" key="3">
    <source>
        <dbReference type="Proteomes" id="UP001501444"/>
    </source>
</evidence>
<proteinExistence type="predicted"/>
<name>A0ABN3FHW8_9ACTN</name>
<dbReference type="Proteomes" id="UP001501444">
    <property type="component" value="Unassembled WGS sequence"/>
</dbReference>
<evidence type="ECO:0000313" key="2">
    <source>
        <dbReference type="EMBL" id="GAA2330439.1"/>
    </source>
</evidence>
<comment type="caution">
    <text evidence="2">The sequence shown here is derived from an EMBL/GenBank/DDBJ whole genome shotgun (WGS) entry which is preliminary data.</text>
</comment>